<dbReference type="AlphaFoldDB" id="A0A8J3EFR8"/>
<comment type="caution">
    <text evidence="3">The sequence shown here is derived from an EMBL/GenBank/DDBJ whole genome shotgun (WGS) entry which is preliminary data.</text>
</comment>
<dbReference type="PANTHER" id="PTHR30461">
    <property type="entry name" value="DNA-INVERTASE FROM LAMBDOID PROPHAGE"/>
    <property type="match status" value="1"/>
</dbReference>
<feature type="region of interest" description="Disordered" evidence="1">
    <location>
        <begin position="82"/>
        <end position="102"/>
    </location>
</feature>
<dbReference type="PANTHER" id="PTHR30461:SF23">
    <property type="entry name" value="DNA RECOMBINASE-RELATED"/>
    <property type="match status" value="1"/>
</dbReference>
<dbReference type="EMBL" id="BMJV01000002">
    <property type="protein sequence ID" value="GGG66335.1"/>
    <property type="molecule type" value="Genomic_DNA"/>
</dbReference>
<dbReference type="Pfam" id="PF00239">
    <property type="entry name" value="Resolvase"/>
    <property type="match status" value="1"/>
</dbReference>
<reference evidence="3" key="2">
    <citation type="submission" date="2020-09" db="EMBL/GenBank/DDBJ databases">
        <authorList>
            <person name="Sun Q."/>
            <person name="Zhou Y."/>
        </authorList>
    </citation>
    <scope>NUCLEOTIDE SEQUENCE</scope>
    <source>
        <strain evidence="3">CGMCC 1.15762</strain>
    </source>
</reference>
<protein>
    <recommendedName>
        <fullName evidence="2">Resolvase/invertase-type recombinase catalytic domain-containing protein</fullName>
    </recommendedName>
</protein>
<evidence type="ECO:0000313" key="3">
    <source>
        <dbReference type="EMBL" id="GGG66335.1"/>
    </source>
</evidence>
<reference evidence="3" key="1">
    <citation type="journal article" date="2014" name="Int. J. Syst. Evol. Microbiol.">
        <title>Complete genome sequence of Corynebacterium casei LMG S-19264T (=DSM 44701T), isolated from a smear-ripened cheese.</title>
        <authorList>
            <consortium name="US DOE Joint Genome Institute (JGI-PGF)"/>
            <person name="Walter F."/>
            <person name="Albersmeier A."/>
            <person name="Kalinowski J."/>
            <person name="Ruckert C."/>
        </authorList>
    </citation>
    <scope>NUCLEOTIDE SEQUENCE</scope>
    <source>
        <strain evidence="3">CGMCC 1.15762</strain>
    </source>
</reference>
<evidence type="ECO:0000256" key="1">
    <source>
        <dbReference type="SAM" id="MobiDB-lite"/>
    </source>
</evidence>
<dbReference type="GO" id="GO:0003677">
    <property type="term" value="F:DNA binding"/>
    <property type="evidence" value="ECO:0007669"/>
    <property type="project" value="InterPro"/>
</dbReference>
<organism evidence="3 4">
    <name type="scientific">Salipiger pallidus</name>
    <dbReference type="NCBI Taxonomy" id="1775170"/>
    <lineage>
        <taxon>Bacteria</taxon>
        <taxon>Pseudomonadati</taxon>
        <taxon>Pseudomonadota</taxon>
        <taxon>Alphaproteobacteria</taxon>
        <taxon>Rhodobacterales</taxon>
        <taxon>Roseobacteraceae</taxon>
        <taxon>Salipiger</taxon>
    </lineage>
</organism>
<proteinExistence type="predicted"/>
<gene>
    <name evidence="3" type="ORF">GCM10011415_11380</name>
</gene>
<dbReference type="InterPro" id="IPR050639">
    <property type="entry name" value="SSR_resolvase"/>
</dbReference>
<keyword evidence="4" id="KW-1185">Reference proteome</keyword>
<dbReference type="Proteomes" id="UP000617145">
    <property type="component" value="Unassembled WGS sequence"/>
</dbReference>
<dbReference type="InterPro" id="IPR006119">
    <property type="entry name" value="Resolv_N"/>
</dbReference>
<evidence type="ECO:0000259" key="2">
    <source>
        <dbReference type="Pfam" id="PF00239"/>
    </source>
</evidence>
<sequence length="122" mass="13327">MSGASHLRPGFQAMQQSAMKGQFGIIDAEALDRLSRDQERIAALHKRMSFLDVSVVTKAEGEINEMYIGLGGTMSALFPEQRAQKTHRGLEGRVRDRTPSGGISYGYRAVRALRTNGTVTTG</sequence>
<accession>A0A8J3EFR8</accession>
<dbReference type="InterPro" id="IPR036162">
    <property type="entry name" value="Resolvase-like_N_sf"/>
</dbReference>
<feature type="domain" description="Resolvase/invertase-type recombinase catalytic" evidence="2">
    <location>
        <begin position="1"/>
        <end position="93"/>
    </location>
</feature>
<dbReference type="Gene3D" id="3.40.50.1390">
    <property type="entry name" value="Resolvase, N-terminal catalytic domain"/>
    <property type="match status" value="1"/>
</dbReference>
<dbReference type="SUPFAM" id="SSF53041">
    <property type="entry name" value="Resolvase-like"/>
    <property type="match status" value="1"/>
</dbReference>
<dbReference type="GO" id="GO:0000150">
    <property type="term" value="F:DNA strand exchange activity"/>
    <property type="evidence" value="ECO:0007669"/>
    <property type="project" value="InterPro"/>
</dbReference>
<name>A0A8J3EFR8_9RHOB</name>
<evidence type="ECO:0000313" key="4">
    <source>
        <dbReference type="Proteomes" id="UP000617145"/>
    </source>
</evidence>
<feature type="compositionally biased region" description="Basic and acidic residues" evidence="1">
    <location>
        <begin position="88"/>
        <end position="98"/>
    </location>
</feature>